<dbReference type="GO" id="GO:0009425">
    <property type="term" value="C:bacterial-type flagellum basal body"/>
    <property type="evidence" value="ECO:0007669"/>
    <property type="project" value="UniProtKB-SubCell"/>
</dbReference>
<evidence type="ECO:0000259" key="12">
    <source>
        <dbReference type="Pfam" id="PF01052"/>
    </source>
</evidence>
<evidence type="ECO:0000313" key="13">
    <source>
        <dbReference type="EMBL" id="SDK06865.1"/>
    </source>
</evidence>
<dbReference type="RefSeq" id="WP_090367512.1">
    <property type="nucleotide sequence ID" value="NZ_FNEM01000018.1"/>
</dbReference>
<accession>A0A1G8YXT1</accession>
<dbReference type="Gene3D" id="3.40.1550.10">
    <property type="entry name" value="CheC-like"/>
    <property type="match status" value="1"/>
</dbReference>
<dbReference type="SUPFAM" id="SSF101801">
    <property type="entry name" value="Surface presentation of antigens (SPOA)"/>
    <property type="match status" value="1"/>
</dbReference>
<comment type="similarity">
    <text evidence="1 11">Belongs to the FliM family.</text>
</comment>
<proteinExistence type="inferred from homology"/>
<dbReference type="FunFam" id="3.40.1550.10:FF:000001">
    <property type="entry name" value="Flagellar motor switch protein FliM"/>
    <property type="match status" value="1"/>
</dbReference>
<dbReference type="Pfam" id="PF01052">
    <property type="entry name" value="FliMN_C"/>
    <property type="match status" value="1"/>
</dbReference>
<dbReference type="Pfam" id="PF02154">
    <property type="entry name" value="FliM"/>
    <property type="match status" value="1"/>
</dbReference>
<gene>
    <name evidence="13" type="ORF">SAMN04488540_11855</name>
</gene>
<dbReference type="CDD" id="cd17908">
    <property type="entry name" value="FliM"/>
    <property type="match status" value="1"/>
</dbReference>
<dbReference type="NCBIfam" id="TIGR01397">
    <property type="entry name" value="fliM_switch"/>
    <property type="match status" value="1"/>
</dbReference>
<protein>
    <recommendedName>
        <fullName evidence="2 10">Flagellar motor switch protein FliM</fullName>
    </recommendedName>
</protein>
<keyword evidence="13" id="KW-0282">Flagellum</keyword>
<sequence length="355" mass="40310">MSDLLSQDEIDALLHGVDEVEDEVIDDSSGTATTYDFSSQDRIVRGRMPTLELVNERFARHLRISLFNLMRRSAEISINGVQMIKFGEYVHTLFVPTSLNMVRFRPLKGTGLITMEARLVFILVDNFFGGDGRFQAKIEGREFTPTERRIIQLLLKTVFEDYKEAWSPVMDVEFEYLDSEVNPAMANIVSPTEVVVVSSFHIELDGGGGDFHITLPYSMIEPIRELLDAGVQSDKQDTDQRWARALQEEILDVPVEFSGTLLETQVTLNDIMEMKSGDIIPVEMPENMLVRVEELPTFRGRLGRSGDSKAIQITERIPRPESFKTELQMVQSRLQGVGDVTENMLEQLKESPKDE</sequence>
<comment type="function">
    <text evidence="9 11">FliM is one of three proteins (FliG, FliN, FliM) that forms the rotor-mounted switch complex (C ring), located at the base of the basal body. This complex interacts with the CheY and CheZ chemotaxis proteins, in addition to contacting components of the motor that determine the direction of flagellar rotation.</text>
</comment>
<dbReference type="PIRSF" id="PIRSF002888">
    <property type="entry name" value="FliM"/>
    <property type="match status" value="1"/>
</dbReference>
<keyword evidence="4 11" id="KW-0145">Chemotaxis</keyword>
<keyword evidence="7 11" id="KW-0472">Membrane</keyword>
<evidence type="ECO:0000256" key="4">
    <source>
        <dbReference type="ARBA" id="ARBA00022500"/>
    </source>
</evidence>
<reference evidence="14" key="1">
    <citation type="submission" date="2016-10" db="EMBL/GenBank/DDBJ databases">
        <authorList>
            <person name="Varghese N."/>
            <person name="Submissions S."/>
        </authorList>
    </citation>
    <scope>NUCLEOTIDE SEQUENCE [LARGE SCALE GENOMIC DNA]</scope>
    <source>
        <strain evidence="14">DSM 23317</strain>
    </source>
</reference>
<dbReference type="AlphaFoldDB" id="A0A1G8YXT1"/>
<keyword evidence="13" id="KW-0966">Cell projection</keyword>
<evidence type="ECO:0000313" key="14">
    <source>
        <dbReference type="Proteomes" id="UP000199527"/>
    </source>
</evidence>
<dbReference type="PRINTS" id="PR00955">
    <property type="entry name" value="FLGMOTORFLIM"/>
</dbReference>
<comment type="subcellular location">
    <subcellularLocation>
        <location evidence="11">Cell inner membrane</location>
        <topology evidence="11">Peripheral membrane protein</topology>
    </subcellularLocation>
    <subcellularLocation>
        <location evidence="11">Bacterial flagellum basal body</location>
    </subcellularLocation>
</comment>
<organism evidence="13 14">
    <name type="scientific">Ferrimonas sediminum</name>
    <dbReference type="NCBI Taxonomy" id="718193"/>
    <lineage>
        <taxon>Bacteria</taxon>
        <taxon>Pseudomonadati</taxon>
        <taxon>Pseudomonadota</taxon>
        <taxon>Gammaproteobacteria</taxon>
        <taxon>Alteromonadales</taxon>
        <taxon>Ferrimonadaceae</taxon>
        <taxon>Ferrimonas</taxon>
    </lineage>
</organism>
<feature type="domain" description="Flagellar motor switch protein FliN-like C-terminal" evidence="12">
    <location>
        <begin position="248"/>
        <end position="317"/>
    </location>
</feature>
<evidence type="ECO:0000256" key="2">
    <source>
        <dbReference type="ARBA" id="ARBA00021898"/>
    </source>
</evidence>
<dbReference type="InterPro" id="IPR028976">
    <property type="entry name" value="CheC-like_sf"/>
</dbReference>
<keyword evidence="13" id="KW-0969">Cilium</keyword>
<evidence type="ECO:0000256" key="10">
    <source>
        <dbReference type="NCBIfam" id="TIGR01397"/>
    </source>
</evidence>
<name>A0A1G8YXT1_9GAMM</name>
<evidence type="ECO:0000256" key="7">
    <source>
        <dbReference type="ARBA" id="ARBA00023136"/>
    </source>
</evidence>
<dbReference type="GO" id="GO:0005886">
    <property type="term" value="C:plasma membrane"/>
    <property type="evidence" value="ECO:0007669"/>
    <property type="project" value="UniProtKB-SubCell"/>
</dbReference>
<dbReference type="PANTHER" id="PTHR30034:SF3">
    <property type="entry name" value="FLAGELLAR MOTOR SWITCH PROTEIN FLIM"/>
    <property type="match status" value="1"/>
</dbReference>
<dbReference type="InterPro" id="IPR001689">
    <property type="entry name" value="Flag_FliM"/>
</dbReference>
<evidence type="ECO:0000256" key="8">
    <source>
        <dbReference type="ARBA" id="ARBA00023143"/>
    </source>
</evidence>
<keyword evidence="6 11" id="KW-0283">Flagellar rotation</keyword>
<evidence type="ECO:0000256" key="9">
    <source>
        <dbReference type="ARBA" id="ARBA00025044"/>
    </source>
</evidence>
<dbReference type="GO" id="GO:0071978">
    <property type="term" value="P:bacterial-type flagellum-dependent swarming motility"/>
    <property type="evidence" value="ECO:0007669"/>
    <property type="project" value="TreeGrafter"/>
</dbReference>
<evidence type="ECO:0000256" key="6">
    <source>
        <dbReference type="ARBA" id="ARBA00022779"/>
    </source>
</evidence>
<dbReference type="InterPro" id="IPR001543">
    <property type="entry name" value="FliN-like_C"/>
</dbReference>
<evidence type="ECO:0000256" key="3">
    <source>
        <dbReference type="ARBA" id="ARBA00022475"/>
    </source>
</evidence>
<dbReference type="OrthoDB" id="9806941at2"/>
<dbReference type="PANTHER" id="PTHR30034">
    <property type="entry name" value="FLAGELLAR MOTOR SWITCH PROTEIN FLIM"/>
    <property type="match status" value="1"/>
</dbReference>
<evidence type="ECO:0000256" key="1">
    <source>
        <dbReference type="ARBA" id="ARBA00011049"/>
    </source>
</evidence>
<evidence type="ECO:0000256" key="11">
    <source>
        <dbReference type="PIRNR" id="PIRNR002888"/>
    </source>
</evidence>
<keyword evidence="3 11" id="KW-1003">Cell membrane</keyword>
<dbReference type="EMBL" id="FNEM01000018">
    <property type="protein sequence ID" value="SDK06865.1"/>
    <property type="molecule type" value="Genomic_DNA"/>
</dbReference>
<evidence type="ECO:0000256" key="5">
    <source>
        <dbReference type="ARBA" id="ARBA00022519"/>
    </source>
</evidence>
<dbReference type="GO" id="GO:0003774">
    <property type="term" value="F:cytoskeletal motor activity"/>
    <property type="evidence" value="ECO:0007669"/>
    <property type="project" value="InterPro"/>
</dbReference>
<dbReference type="Proteomes" id="UP000199527">
    <property type="component" value="Unassembled WGS sequence"/>
</dbReference>
<keyword evidence="8 11" id="KW-0975">Bacterial flagellum</keyword>
<dbReference type="InterPro" id="IPR036429">
    <property type="entry name" value="SpoA-like_sf"/>
</dbReference>
<dbReference type="SUPFAM" id="SSF103039">
    <property type="entry name" value="CheC-like"/>
    <property type="match status" value="1"/>
</dbReference>
<keyword evidence="14" id="KW-1185">Reference proteome</keyword>
<dbReference type="GO" id="GO:0050918">
    <property type="term" value="P:positive chemotaxis"/>
    <property type="evidence" value="ECO:0007669"/>
    <property type="project" value="TreeGrafter"/>
</dbReference>
<dbReference type="Gene3D" id="2.30.330.10">
    <property type="entry name" value="SpoA-like"/>
    <property type="match status" value="1"/>
</dbReference>
<keyword evidence="5 11" id="KW-0997">Cell inner membrane</keyword>